<dbReference type="PANTHER" id="PTHR43003:SF13">
    <property type="entry name" value="DNA-3-METHYLADENINE GLYCOSYLASE 2"/>
    <property type="match status" value="1"/>
</dbReference>
<dbReference type="Gene3D" id="3.30.310.20">
    <property type="entry name" value="DNA-3-methyladenine glycosylase AlkA, N-terminal domain"/>
    <property type="match status" value="1"/>
</dbReference>
<keyword evidence="8" id="KW-0862">Zinc</keyword>
<dbReference type="AlphaFoldDB" id="A0A6V8N152"/>
<comment type="cofactor">
    <cofactor evidence="2">
        <name>Zn(2+)</name>
        <dbReference type="ChEBI" id="CHEBI:29105"/>
    </cofactor>
</comment>
<keyword evidence="6" id="KW-0479">Metal-binding</keyword>
<accession>A0A6V8N152</accession>
<dbReference type="InterPro" id="IPR023170">
    <property type="entry name" value="HhH_base_excis_C"/>
</dbReference>
<keyword evidence="5" id="KW-0808">Transferase</keyword>
<keyword evidence="10" id="KW-0238">DNA-binding</keyword>
<dbReference type="InterPro" id="IPR037046">
    <property type="entry name" value="AlkA_N_sf"/>
</dbReference>
<evidence type="ECO:0000256" key="2">
    <source>
        <dbReference type="ARBA" id="ARBA00001947"/>
    </source>
</evidence>
<feature type="domain" description="HTH araC/xylS-type" evidence="14">
    <location>
        <begin position="88"/>
        <end position="186"/>
    </location>
</feature>
<organism evidence="15 16">
    <name type="scientific">Geomonas paludis</name>
    <dbReference type="NCBI Taxonomy" id="2740185"/>
    <lineage>
        <taxon>Bacteria</taxon>
        <taxon>Pseudomonadati</taxon>
        <taxon>Thermodesulfobacteriota</taxon>
        <taxon>Desulfuromonadia</taxon>
        <taxon>Geobacterales</taxon>
        <taxon>Geobacteraceae</taxon>
        <taxon>Geomonas</taxon>
    </lineage>
</organism>
<evidence type="ECO:0000259" key="14">
    <source>
        <dbReference type="PROSITE" id="PS01124"/>
    </source>
</evidence>
<dbReference type="PROSITE" id="PS00041">
    <property type="entry name" value="HTH_ARAC_FAMILY_1"/>
    <property type="match status" value="1"/>
</dbReference>
<dbReference type="CDD" id="cd00056">
    <property type="entry name" value="ENDO3c"/>
    <property type="match status" value="1"/>
</dbReference>
<dbReference type="GO" id="GO:0032259">
    <property type="term" value="P:methylation"/>
    <property type="evidence" value="ECO:0007669"/>
    <property type="project" value="UniProtKB-KW"/>
</dbReference>
<dbReference type="GO" id="GO:0008725">
    <property type="term" value="F:DNA-3-methyladenine glycosylase activity"/>
    <property type="evidence" value="ECO:0007669"/>
    <property type="project" value="TreeGrafter"/>
</dbReference>
<dbReference type="RefSeq" id="WP_183350832.1">
    <property type="nucleotide sequence ID" value="NZ_BLXY01000017.1"/>
</dbReference>
<dbReference type="Gene3D" id="1.10.1670.10">
    <property type="entry name" value="Helix-hairpin-Helix base-excision DNA repair enzymes (C-terminal)"/>
    <property type="match status" value="1"/>
</dbReference>
<dbReference type="SUPFAM" id="SSF46689">
    <property type="entry name" value="Homeodomain-like"/>
    <property type="match status" value="2"/>
</dbReference>
<dbReference type="InterPro" id="IPR011257">
    <property type="entry name" value="DNA_glycosylase"/>
</dbReference>
<proteinExistence type="predicted"/>
<dbReference type="Gene3D" id="1.10.340.30">
    <property type="entry name" value="Hypothetical protein, domain 2"/>
    <property type="match status" value="1"/>
</dbReference>
<comment type="caution">
    <text evidence="15">The sequence shown here is derived from an EMBL/GenBank/DDBJ whole genome shotgun (WGS) entry which is preliminary data.</text>
</comment>
<keyword evidence="7" id="KW-0227">DNA damage</keyword>
<dbReference type="GO" id="GO:0008168">
    <property type="term" value="F:methyltransferase activity"/>
    <property type="evidence" value="ECO:0007669"/>
    <property type="project" value="UniProtKB-KW"/>
</dbReference>
<reference evidence="16" key="1">
    <citation type="submission" date="2020-06" db="EMBL/GenBank/DDBJ databases">
        <title>Draft genomic sequecing of Geomonas sp. Red736.</title>
        <authorList>
            <person name="Itoh H."/>
            <person name="Xu Z.X."/>
            <person name="Ushijima N."/>
            <person name="Masuda Y."/>
            <person name="Shiratori Y."/>
            <person name="Senoo K."/>
        </authorList>
    </citation>
    <scope>NUCLEOTIDE SEQUENCE [LARGE SCALE GENOMIC DNA]</scope>
    <source>
        <strain evidence="16">Red736</strain>
    </source>
</reference>
<evidence type="ECO:0000256" key="1">
    <source>
        <dbReference type="ARBA" id="ARBA00000086"/>
    </source>
</evidence>
<sequence>MSRDEERIWYAALKAKDARFDGHFFVGVSSTGIYCRPICRAKLPKPENCTFYTTAAAAEQAGFRPCLLCRPERAPGTAPVDASAVLVHRAKVLLEENCGSGLSIEEIAGHLGCTDRHMRRVFSAAYHVTPVQYLQTCRLLLAKSLLADTDLSVLDVAMAAGFGSLRRFNDLFKNKYRLAPTALRRQSPRTQSRDNAIVLALGYRPPYQWRQMLDFLAQRAIPGVETIIDGQYLRTVHLVSAEKQPAYGWVRVGHRPENDVLTVTVDPALLPVLTQVLARIRHLFDLFCDPHAVYEVLGAMNAIRPGLCTLGTRLPGCFDPFEMAVRAVLGQQITVKAARTLAARLVAAHGTPVATGIEGLSHVFPSPEQIVALDGPIDGHLGPLGITGARARTILELARAVVREEIDFKFGAEPETELKKLLAVPGIGPWTAQYVAMRAMGWPDAFPDTDFGVKKALAPRTLKEISALAETWRPWRSYATVNLWNSL</sequence>
<dbReference type="GO" id="GO:0008270">
    <property type="term" value="F:zinc ion binding"/>
    <property type="evidence" value="ECO:0007669"/>
    <property type="project" value="InterPro"/>
</dbReference>
<keyword evidence="12" id="KW-0804">Transcription</keyword>
<evidence type="ECO:0000313" key="15">
    <source>
        <dbReference type="EMBL" id="GFO66131.1"/>
    </source>
</evidence>
<dbReference type="GO" id="GO:0003700">
    <property type="term" value="F:DNA-binding transcription factor activity"/>
    <property type="evidence" value="ECO:0007669"/>
    <property type="project" value="InterPro"/>
</dbReference>
<dbReference type="Gene3D" id="3.40.10.10">
    <property type="entry name" value="DNA Methylphosphotriester Repair Domain"/>
    <property type="match status" value="1"/>
</dbReference>
<evidence type="ECO:0000256" key="13">
    <source>
        <dbReference type="ARBA" id="ARBA00023204"/>
    </source>
</evidence>
<evidence type="ECO:0000256" key="6">
    <source>
        <dbReference type="ARBA" id="ARBA00022723"/>
    </source>
</evidence>
<dbReference type="InterPro" id="IPR010316">
    <property type="entry name" value="AlkA_N"/>
</dbReference>
<dbReference type="EMBL" id="BLXY01000017">
    <property type="protein sequence ID" value="GFO66131.1"/>
    <property type="molecule type" value="Genomic_DNA"/>
</dbReference>
<dbReference type="Pfam" id="PF00730">
    <property type="entry name" value="HhH-GPD"/>
    <property type="match status" value="1"/>
</dbReference>
<dbReference type="InterPro" id="IPR018062">
    <property type="entry name" value="HTH_AraC-typ_CS"/>
</dbReference>
<dbReference type="GO" id="GO:0032131">
    <property type="term" value="F:alkylated DNA binding"/>
    <property type="evidence" value="ECO:0007669"/>
    <property type="project" value="TreeGrafter"/>
</dbReference>
<dbReference type="PROSITE" id="PS01124">
    <property type="entry name" value="HTH_ARAC_FAMILY_2"/>
    <property type="match status" value="1"/>
</dbReference>
<dbReference type="SMART" id="SM00478">
    <property type="entry name" value="ENDO3c"/>
    <property type="match status" value="1"/>
</dbReference>
<keyword evidence="4" id="KW-0489">Methyltransferase</keyword>
<protein>
    <recommendedName>
        <fullName evidence="3">DNA-3-methyladenine glycosylase II</fullName>
        <ecNumber evidence="3">3.2.2.21</ecNumber>
    </recommendedName>
</protein>
<evidence type="ECO:0000256" key="10">
    <source>
        <dbReference type="ARBA" id="ARBA00023125"/>
    </source>
</evidence>
<dbReference type="EC" id="3.2.2.21" evidence="3"/>
<evidence type="ECO:0000256" key="3">
    <source>
        <dbReference type="ARBA" id="ARBA00012000"/>
    </source>
</evidence>
<evidence type="ECO:0000256" key="11">
    <source>
        <dbReference type="ARBA" id="ARBA00023159"/>
    </source>
</evidence>
<dbReference type="Pfam" id="PF06029">
    <property type="entry name" value="AlkA_N"/>
    <property type="match status" value="1"/>
</dbReference>
<dbReference type="GO" id="GO:0043916">
    <property type="term" value="F:DNA-7-methylguanine glycosylase activity"/>
    <property type="evidence" value="ECO:0007669"/>
    <property type="project" value="TreeGrafter"/>
</dbReference>
<dbReference type="GO" id="GO:0005737">
    <property type="term" value="C:cytoplasm"/>
    <property type="evidence" value="ECO:0007669"/>
    <property type="project" value="TreeGrafter"/>
</dbReference>
<dbReference type="InterPro" id="IPR003265">
    <property type="entry name" value="HhH-GPD_domain"/>
</dbReference>
<gene>
    <name evidence="15" type="ORF">GMPD_40500</name>
</gene>
<dbReference type="SMART" id="SM00342">
    <property type="entry name" value="HTH_ARAC"/>
    <property type="match status" value="1"/>
</dbReference>
<dbReference type="GO" id="GO:0006285">
    <property type="term" value="P:base-excision repair, AP site formation"/>
    <property type="evidence" value="ECO:0007669"/>
    <property type="project" value="TreeGrafter"/>
</dbReference>
<keyword evidence="13" id="KW-0234">DNA repair</keyword>
<evidence type="ECO:0000256" key="8">
    <source>
        <dbReference type="ARBA" id="ARBA00022833"/>
    </source>
</evidence>
<dbReference type="Pfam" id="PF02805">
    <property type="entry name" value="Ada_Zn_binding"/>
    <property type="match status" value="1"/>
</dbReference>
<comment type="catalytic activity">
    <reaction evidence="1">
        <text>Hydrolysis of alkylated DNA, releasing 3-methyladenine, 3-methylguanine, 7-methylguanine and 7-methyladenine.</text>
        <dbReference type="EC" id="3.2.2.21"/>
    </reaction>
</comment>
<dbReference type="InterPro" id="IPR004026">
    <property type="entry name" value="Ada_DNA_repair_Zn-bd"/>
</dbReference>
<dbReference type="SUPFAM" id="SSF55945">
    <property type="entry name" value="TATA-box binding protein-like"/>
    <property type="match status" value="1"/>
</dbReference>
<dbReference type="SMART" id="SM01009">
    <property type="entry name" value="AlkA_N"/>
    <property type="match status" value="1"/>
</dbReference>
<dbReference type="PANTHER" id="PTHR43003">
    <property type="entry name" value="DNA-3-METHYLADENINE GLYCOSYLASE"/>
    <property type="match status" value="1"/>
</dbReference>
<evidence type="ECO:0000256" key="9">
    <source>
        <dbReference type="ARBA" id="ARBA00023015"/>
    </source>
</evidence>
<dbReference type="Gene3D" id="1.10.10.60">
    <property type="entry name" value="Homeodomain-like"/>
    <property type="match status" value="2"/>
</dbReference>
<dbReference type="SUPFAM" id="SSF48150">
    <property type="entry name" value="DNA-glycosylase"/>
    <property type="match status" value="1"/>
</dbReference>
<dbReference type="Proteomes" id="UP000568888">
    <property type="component" value="Unassembled WGS sequence"/>
</dbReference>
<keyword evidence="11" id="KW-0010">Activator</keyword>
<keyword evidence="9" id="KW-0805">Transcription regulation</keyword>
<evidence type="ECO:0000313" key="16">
    <source>
        <dbReference type="Proteomes" id="UP000568888"/>
    </source>
</evidence>
<dbReference type="InterPro" id="IPR009057">
    <property type="entry name" value="Homeodomain-like_sf"/>
</dbReference>
<evidence type="ECO:0000256" key="4">
    <source>
        <dbReference type="ARBA" id="ARBA00022603"/>
    </source>
</evidence>
<evidence type="ECO:0000256" key="5">
    <source>
        <dbReference type="ARBA" id="ARBA00022679"/>
    </source>
</evidence>
<dbReference type="GO" id="GO:0032993">
    <property type="term" value="C:protein-DNA complex"/>
    <property type="evidence" value="ECO:0007669"/>
    <property type="project" value="TreeGrafter"/>
</dbReference>
<dbReference type="GO" id="GO:0043565">
    <property type="term" value="F:sequence-specific DNA binding"/>
    <property type="evidence" value="ECO:0007669"/>
    <property type="project" value="InterPro"/>
</dbReference>
<name>A0A6V8N152_9BACT</name>
<evidence type="ECO:0000256" key="7">
    <source>
        <dbReference type="ARBA" id="ARBA00022763"/>
    </source>
</evidence>
<dbReference type="InterPro" id="IPR018060">
    <property type="entry name" value="HTH_AraC"/>
</dbReference>
<evidence type="ECO:0000256" key="12">
    <source>
        <dbReference type="ARBA" id="ARBA00023163"/>
    </source>
</evidence>
<dbReference type="InterPro" id="IPR035451">
    <property type="entry name" value="Ada-like_dom_sf"/>
</dbReference>
<dbReference type="SUPFAM" id="SSF57884">
    <property type="entry name" value="Ada DNA repair protein, N-terminal domain (N-Ada 10)"/>
    <property type="match status" value="1"/>
</dbReference>
<dbReference type="InterPro" id="IPR051912">
    <property type="entry name" value="Alkylbase_DNA_Glycosylase/TA"/>
</dbReference>
<dbReference type="GO" id="GO:0006307">
    <property type="term" value="P:DNA alkylation repair"/>
    <property type="evidence" value="ECO:0007669"/>
    <property type="project" value="TreeGrafter"/>
</dbReference>
<dbReference type="Pfam" id="PF12833">
    <property type="entry name" value="HTH_18"/>
    <property type="match status" value="1"/>
</dbReference>